<dbReference type="AlphaFoldDB" id="A0AAD6Y2D0"/>
<name>A0AAD6Y2D0_9AGAR</name>
<sequence length="491" mass="54563">MFSRYLSLLSAPWPTSPPANVRVVPCTGVDLYGRNVVLTTGFVIDGCLDTKKLEHSLTLLVERKFPRAGARLALRNNNYEFQIPNTFDAQTPAVAFTAAEYSEPYASSMRPPIRHLWNATSSKPWICSAPPIEAYLRNHSCPGSLDAFLVPNTPLMHVHATVFDDLTFLGITSTHVAFDALGISTLMHGWQRVLAGDAWDDIAGMPWDAVPFGTFTTTPTQARVCQRGLFDLGLLAKLAFVVCFGLSILRDPKEENMVVRVPKVFLEDKKREIMEELKAVGSEEWVGSSDVLMAWWFKTSYTHRTDATPLHIHLPVNLRDMSIFPVACGTNELAPISTPYINNAVLSIAIPPLPANTLRNMSLRDLTLHFRRAIIAYKNALDGIRADVRSLCAHPLAMIFPCPPGAEYSSQTNWRKGRFAEVDFSGASVGEPGSSPPARVRFVTTIWSGTRMPLRGTGVVLFEDEQAVWMRQIRGVNDWKRAKKAGEFEFA</sequence>
<reference evidence="1" key="1">
    <citation type="submission" date="2023-03" db="EMBL/GenBank/DDBJ databases">
        <title>Massive genome expansion in bonnet fungi (Mycena s.s.) driven by repeated elements and novel gene families across ecological guilds.</title>
        <authorList>
            <consortium name="Lawrence Berkeley National Laboratory"/>
            <person name="Harder C.B."/>
            <person name="Miyauchi S."/>
            <person name="Viragh M."/>
            <person name="Kuo A."/>
            <person name="Thoen E."/>
            <person name="Andreopoulos B."/>
            <person name="Lu D."/>
            <person name="Skrede I."/>
            <person name="Drula E."/>
            <person name="Henrissat B."/>
            <person name="Morin E."/>
            <person name="Kohler A."/>
            <person name="Barry K."/>
            <person name="LaButti K."/>
            <person name="Morin E."/>
            <person name="Salamov A."/>
            <person name="Lipzen A."/>
            <person name="Mereny Z."/>
            <person name="Hegedus B."/>
            <person name="Baldrian P."/>
            <person name="Stursova M."/>
            <person name="Weitz H."/>
            <person name="Taylor A."/>
            <person name="Grigoriev I.V."/>
            <person name="Nagy L.G."/>
            <person name="Martin F."/>
            <person name="Kauserud H."/>
        </authorList>
    </citation>
    <scope>NUCLEOTIDE SEQUENCE</scope>
    <source>
        <strain evidence="1">9144</strain>
    </source>
</reference>
<accession>A0AAD6Y2D0</accession>
<protein>
    <submittedName>
        <fullName evidence="1">Uncharacterized protein</fullName>
    </submittedName>
</protein>
<dbReference type="InterPro" id="IPR023213">
    <property type="entry name" value="CAT-like_dom_sf"/>
</dbReference>
<keyword evidence="2" id="KW-1185">Reference proteome</keyword>
<evidence type="ECO:0000313" key="1">
    <source>
        <dbReference type="EMBL" id="KAJ7197768.1"/>
    </source>
</evidence>
<dbReference type="Proteomes" id="UP001219525">
    <property type="component" value="Unassembled WGS sequence"/>
</dbReference>
<organism evidence="1 2">
    <name type="scientific">Mycena pura</name>
    <dbReference type="NCBI Taxonomy" id="153505"/>
    <lineage>
        <taxon>Eukaryota</taxon>
        <taxon>Fungi</taxon>
        <taxon>Dikarya</taxon>
        <taxon>Basidiomycota</taxon>
        <taxon>Agaricomycotina</taxon>
        <taxon>Agaricomycetes</taxon>
        <taxon>Agaricomycetidae</taxon>
        <taxon>Agaricales</taxon>
        <taxon>Marasmiineae</taxon>
        <taxon>Mycenaceae</taxon>
        <taxon>Mycena</taxon>
    </lineage>
</organism>
<gene>
    <name evidence="1" type="ORF">GGX14DRAFT_667550</name>
</gene>
<dbReference type="EMBL" id="JARJCW010000076">
    <property type="protein sequence ID" value="KAJ7197768.1"/>
    <property type="molecule type" value="Genomic_DNA"/>
</dbReference>
<proteinExistence type="predicted"/>
<dbReference type="Gene3D" id="3.30.559.10">
    <property type="entry name" value="Chloramphenicol acetyltransferase-like domain"/>
    <property type="match status" value="2"/>
</dbReference>
<comment type="caution">
    <text evidence="1">The sequence shown here is derived from an EMBL/GenBank/DDBJ whole genome shotgun (WGS) entry which is preliminary data.</text>
</comment>
<evidence type="ECO:0000313" key="2">
    <source>
        <dbReference type="Proteomes" id="UP001219525"/>
    </source>
</evidence>